<proteinExistence type="predicted"/>
<dbReference type="Proteomes" id="UP000463051">
    <property type="component" value="Unassembled WGS sequence"/>
</dbReference>
<sequence>MKIIISKIGLNKNEVFFVTEYGEGKGNWYGPHVEPGTECEVEFELTDLFMRWVDIVPSDSDHYNIHQDRDTISFIGILDNLEEDGTGYLRVGDSLMMFESLGEPMRLGVFVELKTKAVKIYPLVL</sequence>
<name>A0A7X2L3K0_9BACL</name>
<keyword evidence="2" id="KW-1185">Reference proteome</keyword>
<evidence type="ECO:0000313" key="1">
    <source>
        <dbReference type="EMBL" id="MRN55509.1"/>
    </source>
</evidence>
<gene>
    <name evidence="1" type="ORF">GJB61_21225</name>
</gene>
<evidence type="ECO:0000313" key="2">
    <source>
        <dbReference type="Proteomes" id="UP000463051"/>
    </source>
</evidence>
<reference evidence="1 2" key="1">
    <citation type="submission" date="2019-11" db="EMBL/GenBank/DDBJ databases">
        <title>Paenibacillus monticola sp. nov., a novel PGPR strain isolated from mountain sample in China.</title>
        <authorList>
            <person name="Zhao Q."/>
            <person name="Li H.-P."/>
            <person name="Zhang J.-L."/>
        </authorList>
    </citation>
    <scope>NUCLEOTIDE SEQUENCE [LARGE SCALE GENOMIC DNA]</scope>
    <source>
        <strain evidence="1 2">LC-T2</strain>
    </source>
</reference>
<organism evidence="1 2">
    <name type="scientific">Paenibacillus monticola</name>
    <dbReference type="NCBI Taxonomy" id="2666075"/>
    <lineage>
        <taxon>Bacteria</taxon>
        <taxon>Bacillati</taxon>
        <taxon>Bacillota</taxon>
        <taxon>Bacilli</taxon>
        <taxon>Bacillales</taxon>
        <taxon>Paenibacillaceae</taxon>
        <taxon>Paenibacillus</taxon>
    </lineage>
</organism>
<dbReference type="EMBL" id="WJXB01000009">
    <property type="protein sequence ID" value="MRN55509.1"/>
    <property type="molecule type" value="Genomic_DNA"/>
</dbReference>
<comment type="caution">
    <text evidence="1">The sequence shown here is derived from an EMBL/GenBank/DDBJ whole genome shotgun (WGS) entry which is preliminary data.</text>
</comment>
<dbReference type="RefSeq" id="WP_154121019.1">
    <property type="nucleotide sequence ID" value="NZ_WJXB01000009.1"/>
</dbReference>
<dbReference type="AlphaFoldDB" id="A0A7X2L3K0"/>
<protein>
    <submittedName>
        <fullName evidence="1">Uncharacterized protein</fullName>
    </submittedName>
</protein>
<accession>A0A7X2L3K0</accession>